<reference evidence="2 3" key="1">
    <citation type="submission" date="2016-01" db="EMBL/GenBank/DDBJ databases">
        <title>The new phylogeny of the genus Mycobacterium.</title>
        <authorList>
            <person name="Tarcisio F."/>
            <person name="Conor M."/>
            <person name="Antonella G."/>
            <person name="Elisabetta G."/>
            <person name="Giulia F.S."/>
            <person name="Sara T."/>
            <person name="Anna F."/>
            <person name="Clotilde B."/>
            <person name="Roberto B."/>
            <person name="Veronica D.S."/>
            <person name="Fabio R."/>
            <person name="Monica P."/>
            <person name="Olivier J."/>
            <person name="Enrico T."/>
            <person name="Nicola S."/>
        </authorList>
    </citation>
    <scope>NUCLEOTIDE SEQUENCE [LARGE SCALE GENOMIC DNA]</scope>
    <source>
        <strain evidence="2 3">DSM 45731</strain>
    </source>
</reference>
<feature type="domain" description="DUF732" evidence="1">
    <location>
        <begin position="16"/>
        <end position="85"/>
    </location>
</feature>
<evidence type="ECO:0000313" key="3">
    <source>
        <dbReference type="Proteomes" id="UP000194000"/>
    </source>
</evidence>
<sequence length="85" mass="9051">MVAGIWLAPIAHADPQDQPFLSFLAEHNVGGDANTAIRAAHIACAQFTDGLPTSTVEAIVARQVPAVGGDRYWIMAGARQFYCPN</sequence>
<protein>
    <recommendedName>
        <fullName evidence="1">DUF732 domain-containing protein</fullName>
    </recommendedName>
</protein>
<evidence type="ECO:0000259" key="1">
    <source>
        <dbReference type="Pfam" id="PF05305"/>
    </source>
</evidence>
<dbReference type="Pfam" id="PF05305">
    <property type="entry name" value="DUF732"/>
    <property type="match status" value="1"/>
</dbReference>
<accession>A0A1X1V4I8</accession>
<keyword evidence="3" id="KW-1185">Reference proteome</keyword>
<dbReference type="Proteomes" id="UP000194000">
    <property type="component" value="Unassembled WGS sequence"/>
</dbReference>
<dbReference type="InterPro" id="IPR007969">
    <property type="entry name" value="DUF732"/>
</dbReference>
<name>A0A1X1V4I8_9MYCO</name>
<evidence type="ECO:0000313" key="2">
    <source>
        <dbReference type="EMBL" id="ORV63931.1"/>
    </source>
</evidence>
<comment type="caution">
    <text evidence="2">The sequence shown here is derived from an EMBL/GenBank/DDBJ whole genome shotgun (WGS) entry which is preliminary data.</text>
</comment>
<dbReference type="EMBL" id="LQOW01000005">
    <property type="protein sequence ID" value="ORV63931.1"/>
    <property type="molecule type" value="Genomic_DNA"/>
</dbReference>
<proteinExistence type="predicted"/>
<organism evidence="2 3">
    <name type="scientific">Mycobacterium fragae</name>
    <dbReference type="NCBI Taxonomy" id="1260918"/>
    <lineage>
        <taxon>Bacteria</taxon>
        <taxon>Bacillati</taxon>
        <taxon>Actinomycetota</taxon>
        <taxon>Actinomycetes</taxon>
        <taxon>Mycobacteriales</taxon>
        <taxon>Mycobacteriaceae</taxon>
        <taxon>Mycobacterium</taxon>
    </lineage>
</organism>
<dbReference type="AlphaFoldDB" id="A0A1X1V4I8"/>
<gene>
    <name evidence="2" type="ORF">AWC06_08060</name>
</gene>